<dbReference type="EMBL" id="CAXIEN010000080">
    <property type="protein sequence ID" value="CAL1274769.1"/>
    <property type="molecule type" value="Genomic_DNA"/>
</dbReference>
<evidence type="ECO:0000313" key="1">
    <source>
        <dbReference type="EMBL" id="CAL1274769.1"/>
    </source>
</evidence>
<dbReference type="Proteomes" id="UP001497382">
    <property type="component" value="Unassembled WGS sequence"/>
</dbReference>
<sequence length="41" mass="4928">MTPAPFVNKLVSLKQSIFYILSFRICFQIKKKKKKLDHFQI</sequence>
<dbReference type="AlphaFoldDB" id="A0AAV1ZTL3"/>
<organism evidence="1 2">
    <name type="scientific">Larinioides sclopetarius</name>
    <dbReference type="NCBI Taxonomy" id="280406"/>
    <lineage>
        <taxon>Eukaryota</taxon>
        <taxon>Metazoa</taxon>
        <taxon>Ecdysozoa</taxon>
        <taxon>Arthropoda</taxon>
        <taxon>Chelicerata</taxon>
        <taxon>Arachnida</taxon>
        <taxon>Araneae</taxon>
        <taxon>Araneomorphae</taxon>
        <taxon>Entelegynae</taxon>
        <taxon>Araneoidea</taxon>
        <taxon>Araneidae</taxon>
        <taxon>Larinioides</taxon>
    </lineage>
</organism>
<gene>
    <name evidence="1" type="ORF">LARSCL_LOCUS7698</name>
</gene>
<accession>A0AAV1ZTL3</accession>
<keyword evidence="2" id="KW-1185">Reference proteome</keyword>
<proteinExistence type="predicted"/>
<reference evidence="1 2" key="1">
    <citation type="submission" date="2024-04" db="EMBL/GenBank/DDBJ databases">
        <authorList>
            <person name="Rising A."/>
            <person name="Reimegard J."/>
            <person name="Sonavane S."/>
            <person name="Akerstrom W."/>
            <person name="Nylinder S."/>
            <person name="Hedman E."/>
            <person name="Kallberg Y."/>
        </authorList>
    </citation>
    <scope>NUCLEOTIDE SEQUENCE [LARGE SCALE GENOMIC DNA]</scope>
</reference>
<comment type="caution">
    <text evidence="1">The sequence shown here is derived from an EMBL/GenBank/DDBJ whole genome shotgun (WGS) entry which is preliminary data.</text>
</comment>
<name>A0AAV1ZTL3_9ARAC</name>
<evidence type="ECO:0000313" key="2">
    <source>
        <dbReference type="Proteomes" id="UP001497382"/>
    </source>
</evidence>
<protein>
    <submittedName>
        <fullName evidence="1">Uncharacterized protein</fullName>
    </submittedName>
</protein>